<accession>A0A9D2I946</accession>
<evidence type="ECO:0000313" key="1">
    <source>
        <dbReference type="EMBL" id="HJA94532.1"/>
    </source>
</evidence>
<dbReference type="EMBL" id="DWYY01000180">
    <property type="protein sequence ID" value="HJA94532.1"/>
    <property type="molecule type" value="Genomic_DNA"/>
</dbReference>
<evidence type="ECO:0000313" key="2">
    <source>
        <dbReference type="Proteomes" id="UP000886858"/>
    </source>
</evidence>
<reference evidence="1" key="1">
    <citation type="journal article" date="2021" name="PeerJ">
        <title>Extensive microbial diversity within the chicken gut microbiome revealed by metagenomics and culture.</title>
        <authorList>
            <person name="Gilroy R."/>
            <person name="Ravi A."/>
            <person name="Getino M."/>
            <person name="Pursley I."/>
            <person name="Horton D.L."/>
            <person name="Alikhan N.F."/>
            <person name="Baker D."/>
            <person name="Gharbi K."/>
            <person name="Hall N."/>
            <person name="Watson M."/>
            <person name="Adriaenssens E.M."/>
            <person name="Foster-Nyarko E."/>
            <person name="Jarju S."/>
            <person name="Secka A."/>
            <person name="Antonio M."/>
            <person name="Oren A."/>
            <person name="Chaudhuri R.R."/>
            <person name="La Ragione R."/>
            <person name="Hildebrand F."/>
            <person name="Pallen M.J."/>
        </authorList>
    </citation>
    <scope>NUCLEOTIDE SEQUENCE</scope>
    <source>
        <strain evidence="1">CHK179-7159</strain>
    </source>
</reference>
<name>A0A9D2I946_9FIRM</name>
<sequence length="403" mass="48424">MYNIHLYSYVPKIDLVNSDFIIAAHYYGAWKKGAALVHQGFPEIYEYPERTPLIGYYDEENPEMADWEFKWALEHGINCFIHCWYRKKDNLDHTVTVNDLRCGHALHEAMFHSRYGSQMKFAIMFEAQNRWAATNKRDMIENLMPFWMENYFERENYLKIDNKPVLFVYDAQNQLRDSFETPRAQAETFDQCREIARRNGFSGMIFAIEYGRNDMKPIEEYKLRGYDFSFSYSWGWNMPLRPTQQEVIDHQMYQHMIRKEYDPEYFVSTASCSWDPWPRLKSMPDIYGTAKTQAQWRLQPDQWRKLLGKIRAWAESLPPDSYGRKLIMIDNWNEWDEGHYVSPSYEFGFKYLEAIREELTWRDNLPDYRLPQQLGTNSVNHSWKEPDLAKYCTRKMIDDCETS</sequence>
<proteinExistence type="predicted"/>
<reference evidence="1" key="2">
    <citation type="submission" date="2021-04" db="EMBL/GenBank/DDBJ databases">
        <authorList>
            <person name="Gilroy R."/>
        </authorList>
    </citation>
    <scope>NUCLEOTIDE SEQUENCE</scope>
    <source>
        <strain evidence="1">CHK179-7159</strain>
    </source>
</reference>
<organism evidence="1 2">
    <name type="scientific">Candidatus Eisenbergiella merdipullorum</name>
    <dbReference type="NCBI Taxonomy" id="2838553"/>
    <lineage>
        <taxon>Bacteria</taxon>
        <taxon>Bacillati</taxon>
        <taxon>Bacillota</taxon>
        <taxon>Clostridia</taxon>
        <taxon>Lachnospirales</taxon>
        <taxon>Lachnospiraceae</taxon>
        <taxon>Eisenbergiella</taxon>
    </lineage>
</organism>
<protein>
    <submittedName>
        <fullName evidence="1">Glycoside hydrolase family 99-like domain-containing protein</fullName>
    </submittedName>
</protein>
<dbReference type="Proteomes" id="UP000886858">
    <property type="component" value="Unassembled WGS sequence"/>
</dbReference>
<keyword evidence="1" id="KW-0378">Hydrolase</keyword>
<dbReference type="PANTHER" id="PTHR41244">
    <property type="entry name" value="RHAMNAN SYNTHESIS F"/>
    <property type="match status" value="1"/>
</dbReference>
<comment type="caution">
    <text evidence="1">The sequence shown here is derived from an EMBL/GenBank/DDBJ whole genome shotgun (WGS) entry which is preliminary data.</text>
</comment>
<dbReference type="Pfam" id="PF14307">
    <property type="entry name" value="Glyco_tran_WbsX"/>
    <property type="match status" value="1"/>
</dbReference>
<dbReference type="PANTHER" id="PTHR41244:SF1">
    <property type="entry name" value="GLYCOSYLTRANSFERASE"/>
    <property type="match status" value="1"/>
</dbReference>
<dbReference type="AlphaFoldDB" id="A0A9D2I946"/>
<dbReference type="Gene3D" id="3.20.20.80">
    <property type="entry name" value="Glycosidases"/>
    <property type="match status" value="1"/>
</dbReference>
<gene>
    <name evidence="1" type="ORF">H9717_15705</name>
</gene>
<dbReference type="GO" id="GO:0016787">
    <property type="term" value="F:hydrolase activity"/>
    <property type="evidence" value="ECO:0007669"/>
    <property type="project" value="UniProtKB-KW"/>
</dbReference>
<dbReference type="InterPro" id="IPR032719">
    <property type="entry name" value="WbsX"/>
</dbReference>